<keyword evidence="1" id="KW-1133">Transmembrane helix</keyword>
<dbReference type="AlphaFoldDB" id="A0A6M4A150"/>
<reference evidence="2 3" key="1">
    <citation type="journal article" date="2019" name="Int. J. Syst. Evol. Microbiol.">
        <title>Undibacterium piscinae sp. nov., isolated from Korean shiner intestine.</title>
        <authorList>
            <person name="Lee S.Y."/>
            <person name="Kang W."/>
            <person name="Kim P.S."/>
            <person name="Kim H.S."/>
            <person name="Sung H."/>
            <person name="Shin N.R."/>
            <person name="Whon T.W."/>
            <person name="Yun J.H."/>
            <person name="Lee J.Y."/>
            <person name="Lee J.Y."/>
            <person name="Jung M.J."/>
            <person name="Jeong Y.S."/>
            <person name="Tak E.J."/>
            <person name="Han J.E."/>
            <person name="Hyun D.W."/>
            <person name="Kang M.S."/>
            <person name="Lee K.E."/>
            <person name="Lee B.H."/>
            <person name="Bae J.W."/>
        </authorList>
    </citation>
    <scope>NUCLEOTIDE SEQUENCE [LARGE SCALE GENOMIC DNA]</scope>
    <source>
        <strain evidence="2 3">S11R28</strain>
    </source>
</reference>
<evidence type="ECO:0000313" key="2">
    <source>
        <dbReference type="EMBL" id="QJQ04708.1"/>
    </source>
</evidence>
<dbReference type="Proteomes" id="UP000274350">
    <property type="component" value="Chromosome"/>
</dbReference>
<dbReference type="EMBL" id="CP051152">
    <property type="protein sequence ID" value="QJQ04708.1"/>
    <property type="molecule type" value="Genomic_DNA"/>
</dbReference>
<keyword evidence="1" id="KW-0812">Transmembrane</keyword>
<organism evidence="2 3">
    <name type="scientific">Undibacterium piscinae</name>
    <dbReference type="NCBI Taxonomy" id="2495591"/>
    <lineage>
        <taxon>Bacteria</taxon>
        <taxon>Pseudomonadati</taxon>
        <taxon>Pseudomonadota</taxon>
        <taxon>Betaproteobacteria</taxon>
        <taxon>Burkholderiales</taxon>
        <taxon>Oxalobacteraceae</taxon>
        <taxon>Undibacterium</taxon>
    </lineage>
</organism>
<evidence type="ECO:0008006" key="4">
    <source>
        <dbReference type="Google" id="ProtNLM"/>
    </source>
</evidence>
<feature type="transmembrane region" description="Helical" evidence="1">
    <location>
        <begin position="36"/>
        <end position="56"/>
    </location>
</feature>
<protein>
    <recommendedName>
        <fullName evidence="4">Flagellar hook-length control protein</fullName>
    </recommendedName>
</protein>
<proteinExistence type="predicted"/>
<sequence>MIIPSRILAICVSVMCVVSCGSACYAAVRAGLGSFTLAAFVVIVCAVGMYALLAFFRGRRRFRLEIFGACEMALRSPQLTSCAADGVVRLDRRTSLRSVCLLLHLRTENGALVILPVLRDSVSADDFRRLAVALHWLAMHESHEIDLTDGASGNF</sequence>
<accession>A0A6M4A150</accession>
<gene>
    <name evidence="2" type="ORF">EJG51_001285</name>
</gene>
<keyword evidence="3" id="KW-1185">Reference proteome</keyword>
<name>A0A6M4A150_9BURK</name>
<evidence type="ECO:0000256" key="1">
    <source>
        <dbReference type="SAM" id="Phobius"/>
    </source>
</evidence>
<keyword evidence="1" id="KW-0472">Membrane</keyword>
<evidence type="ECO:0000313" key="3">
    <source>
        <dbReference type="Proteomes" id="UP000274350"/>
    </source>
</evidence>
<dbReference type="KEGG" id="upi:EJG51_001285"/>